<dbReference type="SUPFAM" id="SSF52402">
    <property type="entry name" value="Adenine nucleotide alpha hydrolases-like"/>
    <property type="match status" value="1"/>
</dbReference>
<keyword evidence="4" id="KW-1185">Reference proteome</keyword>
<dbReference type="KEGG" id="sdl:Sdel_1279"/>
<dbReference type="PANTHER" id="PTHR43169:SF2">
    <property type="entry name" value="NAD_GMP SYNTHASE DOMAIN-CONTAINING PROTEIN"/>
    <property type="match status" value="1"/>
</dbReference>
<dbReference type="PANTHER" id="PTHR43169">
    <property type="entry name" value="EXSB FAMILY PROTEIN"/>
    <property type="match status" value="1"/>
</dbReference>
<dbReference type="GO" id="GO:0006163">
    <property type="term" value="P:purine nucleotide metabolic process"/>
    <property type="evidence" value="ECO:0007669"/>
    <property type="project" value="UniProtKB-ARBA"/>
</dbReference>
<dbReference type="Proteomes" id="UP000002222">
    <property type="component" value="Chromosome"/>
</dbReference>
<gene>
    <name evidence="3" type="ordered locus">Sdel_1279</name>
</gene>
<dbReference type="HOGENOM" id="CLU_061181_2_0_7"/>
<name>D1B2I0_SULD5</name>
<protein>
    <submittedName>
        <fullName evidence="3">Queuosine synthesis-like protein</fullName>
    </submittedName>
</protein>
<dbReference type="InterPro" id="IPR014729">
    <property type="entry name" value="Rossmann-like_a/b/a_fold"/>
</dbReference>
<dbReference type="Gene3D" id="3.40.50.620">
    <property type="entry name" value="HUPs"/>
    <property type="match status" value="1"/>
</dbReference>
<dbReference type="EMBL" id="CP001816">
    <property type="protein sequence ID" value="ACZ12300.1"/>
    <property type="molecule type" value="Genomic_DNA"/>
</dbReference>
<accession>D1B2I0</accession>
<reference evidence="4" key="1">
    <citation type="submission" date="2009-11" db="EMBL/GenBank/DDBJ databases">
        <title>The complete genome of Sulfurospirillum deleyianum DSM 6946.</title>
        <authorList>
            <consortium name="US DOE Joint Genome Institute (JGI-PGF)"/>
            <person name="Lucas S."/>
            <person name="Copeland A."/>
            <person name="Lapidus A."/>
            <person name="Glavina del Rio T."/>
            <person name="Dalin E."/>
            <person name="Tice H."/>
            <person name="Bruce D."/>
            <person name="Goodwin L."/>
            <person name="Pitluck S."/>
            <person name="Kyrpides N."/>
            <person name="Mavromatis K."/>
            <person name="Ivanova N."/>
            <person name="Ovchinnikova G."/>
            <person name="Munk A.C."/>
            <person name="Lu M."/>
            <person name="Brettin T."/>
            <person name="Detter J.C."/>
            <person name="Han C."/>
            <person name="Tapia R."/>
            <person name="Larimer F."/>
            <person name="Land M."/>
            <person name="Hauser L."/>
            <person name="Markowitz V."/>
            <person name="Cheng J.F."/>
            <person name="Hugenholtz P."/>
            <person name="Woyke T."/>
            <person name="Wu D."/>
            <person name="Aumann P."/>
            <person name="Schneider S."/>
            <person name="Lang E."/>
            <person name="Spring S."/>
            <person name="Klenk H.P."/>
            <person name="Eisen J.A."/>
        </authorList>
    </citation>
    <scope>NUCLEOTIDE SEQUENCE [LARGE SCALE GENOMIC DNA]</scope>
    <source>
        <strain evidence="4">ATCC 51133 / DSM 6946 / 5175</strain>
    </source>
</reference>
<dbReference type="GO" id="GO:0016783">
    <property type="term" value="F:sulfurtransferase activity"/>
    <property type="evidence" value="ECO:0007669"/>
    <property type="project" value="InterPro"/>
</dbReference>
<feature type="active site" description="Nucleophile and sulfur donor" evidence="1">
    <location>
        <position position="171"/>
    </location>
</feature>
<dbReference type="OrthoDB" id="9776919at2"/>
<proteinExistence type="predicted"/>
<evidence type="ECO:0000313" key="4">
    <source>
        <dbReference type="Proteomes" id="UP000002222"/>
    </source>
</evidence>
<dbReference type="CDD" id="cd01990">
    <property type="entry name" value="LarE-like"/>
    <property type="match status" value="1"/>
</dbReference>
<dbReference type="InterPro" id="IPR052188">
    <property type="entry name" value="Ni-pincer_cofactor_biosynth"/>
</dbReference>
<evidence type="ECO:0000256" key="1">
    <source>
        <dbReference type="PIRSR" id="PIRSR006661-1"/>
    </source>
</evidence>
<sequence>MFEKYEKLKRLLSSYERLIVAFSGGVDSSFLLKTAYDVLGENVLAISLQTPYIAESEIEEARRIADEIGARHLVLVKPWMEELRTNPKERCYLCKHALFSSLTTFAQQRDFRVIAEGSNVDDTMEKRPGRVALLELSILTPLLDVGLSKAEIRLLSKAVGLSTWNKPSYACLLTRFSYGVVVEESALKKVHDAEAYLIAQGYPKMRVRYEANIARIEMEKEDALRLMNDGAFSTIIEEVKSYGFLHVTLDLQGYRYERKGV</sequence>
<dbReference type="NCBIfam" id="TIGR00268">
    <property type="entry name" value="ATP-dependent sacrificial sulfur transferase LarE"/>
    <property type="match status" value="1"/>
</dbReference>
<dbReference type="AlphaFoldDB" id="D1B2I0"/>
<evidence type="ECO:0000259" key="2">
    <source>
        <dbReference type="Pfam" id="PF02540"/>
    </source>
</evidence>
<dbReference type="PIRSF" id="PIRSF006661">
    <property type="entry name" value="PP-lp_UCP006661"/>
    <property type="match status" value="1"/>
</dbReference>
<dbReference type="STRING" id="525898.Sdel_1279"/>
<dbReference type="RefSeq" id="WP_012857051.1">
    <property type="nucleotide sequence ID" value="NC_013512.1"/>
</dbReference>
<organism evidence="3 4">
    <name type="scientific">Sulfurospirillum deleyianum (strain ATCC 51133 / DSM 6946 / 5175)</name>
    <dbReference type="NCBI Taxonomy" id="525898"/>
    <lineage>
        <taxon>Bacteria</taxon>
        <taxon>Pseudomonadati</taxon>
        <taxon>Campylobacterota</taxon>
        <taxon>Epsilonproteobacteria</taxon>
        <taxon>Campylobacterales</taxon>
        <taxon>Sulfurospirillaceae</taxon>
        <taxon>Sulfurospirillum</taxon>
    </lineage>
</organism>
<dbReference type="InterPro" id="IPR005232">
    <property type="entry name" value="LarE"/>
</dbReference>
<feature type="domain" description="NAD/GMP synthase" evidence="2">
    <location>
        <begin position="15"/>
        <end position="73"/>
    </location>
</feature>
<reference evidence="3 4" key="2">
    <citation type="journal article" date="2010" name="Stand. Genomic Sci.">
        <title>Complete genome sequence of Sulfurospirillum deleyianum type strain (5175).</title>
        <authorList>
            <person name="Sikorski J."/>
            <person name="Lapidus A."/>
            <person name="Copeland A."/>
            <person name="Glavina Del Rio T."/>
            <person name="Nolan M."/>
            <person name="Lucas S."/>
            <person name="Chen F."/>
            <person name="Tice H."/>
            <person name="Cheng J.F."/>
            <person name="Saunders E."/>
            <person name="Bruce D."/>
            <person name="Goodwin L."/>
            <person name="Pitluck S."/>
            <person name="Ovchinnikova G."/>
            <person name="Pati A."/>
            <person name="Ivanova N."/>
            <person name="Mavromatis K."/>
            <person name="Chen A."/>
            <person name="Palaniappan K."/>
            <person name="Chain P."/>
            <person name="Land M."/>
            <person name="Hauser L."/>
            <person name="Chang Y.J."/>
            <person name="Jeffries C.D."/>
            <person name="Brettin T."/>
            <person name="Detter J.C."/>
            <person name="Han C."/>
            <person name="Rohde M."/>
            <person name="Lang E."/>
            <person name="Spring S."/>
            <person name="Goker M."/>
            <person name="Bristow J."/>
            <person name="Eisen J.A."/>
            <person name="Markowitz V."/>
            <person name="Hugenholtz P."/>
            <person name="Kyrpides N.C."/>
            <person name="Klenk H.P."/>
        </authorList>
    </citation>
    <scope>NUCLEOTIDE SEQUENCE [LARGE SCALE GENOMIC DNA]</scope>
    <source>
        <strain evidence="4">ATCC 51133 / DSM 6946 / 5175</strain>
    </source>
</reference>
<dbReference type="InterPro" id="IPR022310">
    <property type="entry name" value="NAD/GMP_synthase"/>
</dbReference>
<evidence type="ECO:0000313" key="3">
    <source>
        <dbReference type="EMBL" id="ACZ12300.1"/>
    </source>
</evidence>
<dbReference type="eggNOG" id="COG1606">
    <property type="taxonomic scope" value="Bacteria"/>
</dbReference>
<dbReference type="Pfam" id="PF02540">
    <property type="entry name" value="NAD_synthase"/>
    <property type="match status" value="1"/>
</dbReference>